<evidence type="ECO:0000313" key="3">
    <source>
        <dbReference type="EMBL" id="CAB4835893.1"/>
    </source>
</evidence>
<dbReference type="EMBL" id="CAEZYR010000154">
    <property type="protein sequence ID" value="CAB4767335.1"/>
    <property type="molecule type" value="Genomic_DNA"/>
</dbReference>
<feature type="domain" description="ER-bound oxygenase mpaB/mpaB'/Rubber oxygenase catalytic" evidence="1">
    <location>
        <begin position="44"/>
        <end position="267"/>
    </location>
</feature>
<name>A0A6J7RFK7_9ZZZZ</name>
<organism evidence="4">
    <name type="scientific">freshwater metagenome</name>
    <dbReference type="NCBI Taxonomy" id="449393"/>
    <lineage>
        <taxon>unclassified sequences</taxon>
        <taxon>metagenomes</taxon>
        <taxon>ecological metagenomes</taxon>
    </lineage>
</organism>
<sequence length="302" mass="32400">MIRELKDKVVASTVALFSHGPQPLENTLDYRGDPGLLGPDSVSWRVIGDAAAFVGGIRALLVQTAHPEVVAGVEQHSRYRSDPLGRLSRTSVYVTETTYGAQPEVDAAVATVRRAHGPVHGRSERNLAYSADTPAMAAWVHNVLTDSFLSAYQSFGPRPLTAGEADRFVDEQTRIGALLNASPLPSTADELARWIAEHPALAATRDQSEAVAFLRRPPLPVPVRVGYHLLFQAATTTIPPTIRNIIGLTPARGAAQVGNATVRSLRWALGSSPSWHLALVRTGTPVPAGLFRQPLPAARKAE</sequence>
<evidence type="ECO:0000259" key="1">
    <source>
        <dbReference type="Pfam" id="PF09995"/>
    </source>
</evidence>
<dbReference type="AlphaFoldDB" id="A0A6J7RFK7"/>
<dbReference type="EMBL" id="CAFBOS010000327">
    <property type="protein sequence ID" value="CAB5027471.1"/>
    <property type="molecule type" value="Genomic_DNA"/>
</dbReference>
<dbReference type="Pfam" id="PF09995">
    <property type="entry name" value="MPAB_Lcp_cat"/>
    <property type="match status" value="1"/>
</dbReference>
<dbReference type="PANTHER" id="PTHR36151">
    <property type="entry name" value="BLR2777 PROTEIN"/>
    <property type="match status" value="1"/>
</dbReference>
<gene>
    <name evidence="2" type="ORF">UFOPK2754_02883</name>
    <name evidence="3" type="ORF">UFOPK3139_02671</name>
    <name evidence="4" type="ORF">UFOPK3967_03165</name>
</gene>
<dbReference type="GO" id="GO:0016491">
    <property type="term" value="F:oxidoreductase activity"/>
    <property type="evidence" value="ECO:0007669"/>
    <property type="project" value="InterPro"/>
</dbReference>
<evidence type="ECO:0000313" key="2">
    <source>
        <dbReference type="EMBL" id="CAB4767335.1"/>
    </source>
</evidence>
<dbReference type="EMBL" id="CAFABA010000149">
    <property type="protein sequence ID" value="CAB4835893.1"/>
    <property type="molecule type" value="Genomic_DNA"/>
</dbReference>
<dbReference type="PANTHER" id="PTHR36151:SF3">
    <property type="entry name" value="ER-BOUND OXYGENASE MPAB_MPAB'_RUBBER OXYGENASE CATALYTIC DOMAIN-CONTAINING PROTEIN"/>
    <property type="match status" value="1"/>
</dbReference>
<proteinExistence type="predicted"/>
<evidence type="ECO:0000313" key="4">
    <source>
        <dbReference type="EMBL" id="CAB5027471.1"/>
    </source>
</evidence>
<protein>
    <submittedName>
        <fullName evidence="4">Unannotated protein</fullName>
    </submittedName>
</protein>
<dbReference type="InterPro" id="IPR018713">
    <property type="entry name" value="MPAB/Lcp_cat_dom"/>
</dbReference>
<accession>A0A6J7RFK7</accession>
<reference evidence="4" key="1">
    <citation type="submission" date="2020-05" db="EMBL/GenBank/DDBJ databases">
        <authorList>
            <person name="Chiriac C."/>
            <person name="Salcher M."/>
            <person name="Ghai R."/>
            <person name="Kavagutti S V."/>
        </authorList>
    </citation>
    <scope>NUCLEOTIDE SEQUENCE</scope>
</reference>